<keyword evidence="8 9" id="KW-0472">Membrane</keyword>
<evidence type="ECO:0000256" key="2">
    <source>
        <dbReference type="ARBA" id="ARBA00004502"/>
    </source>
</evidence>
<dbReference type="GeneID" id="100026512"/>
<dbReference type="OrthoDB" id="9943433at2759"/>
<dbReference type="PANTHER" id="PTHR14275:SF0">
    <property type="entry name" value="LIPID DROPLET ASSEMBLY FACTOR 1"/>
    <property type="match status" value="1"/>
</dbReference>
<dbReference type="GO" id="GO:0005789">
    <property type="term" value="C:endoplasmic reticulum membrane"/>
    <property type="evidence" value="ECO:0007669"/>
    <property type="project" value="UniProtKB-SubCell"/>
</dbReference>
<name>F6WTF0_MONDO</name>
<dbReference type="RefSeq" id="XP_056662524.1">
    <property type="nucleotide sequence ID" value="XM_056806546.1"/>
</dbReference>
<protein>
    <submittedName>
        <fullName evidence="10">Lipid droplet assembly factor 1</fullName>
    </submittedName>
</protein>
<reference evidence="10 11" key="1">
    <citation type="journal article" date="2007" name="Nature">
        <title>Genome of the marsupial Monodelphis domestica reveals innovation in non-coding sequences.</title>
        <authorList>
            <person name="Mikkelsen T.S."/>
            <person name="Wakefield M.J."/>
            <person name="Aken B."/>
            <person name="Amemiya C.T."/>
            <person name="Chang J.L."/>
            <person name="Duke S."/>
            <person name="Garber M."/>
            <person name="Gentles A.J."/>
            <person name="Goodstadt L."/>
            <person name="Heger A."/>
            <person name="Jurka J."/>
            <person name="Kamal M."/>
            <person name="Mauceli E."/>
            <person name="Searle S.M."/>
            <person name="Sharpe T."/>
            <person name="Baker M.L."/>
            <person name="Batzer M.A."/>
            <person name="Benos P.V."/>
            <person name="Belov K."/>
            <person name="Clamp M."/>
            <person name="Cook A."/>
            <person name="Cuff J."/>
            <person name="Das R."/>
            <person name="Davidow L."/>
            <person name="Deakin J.E."/>
            <person name="Fazzari M.J."/>
            <person name="Glass J.L."/>
            <person name="Grabherr M."/>
            <person name="Greally J.M."/>
            <person name="Gu W."/>
            <person name="Hore T.A."/>
            <person name="Huttley G.A."/>
            <person name="Kleber M."/>
            <person name="Jirtle R.L."/>
            <person name="Koina E."/>
            <person name="Lee J.T."/>
            <person name="Mahony S."/>
            <person name="Marra M.A."/>
            <person name="Miller R.D."/>
            <person name="Nicholls R.D."/>
            <person name="Oda M."/>
            <person name="Papenfuss A.T."/>
            <person name="Parra Z.E."/>
            <person name="Pollock D.D."/>
            <person name="Ray D.A."/>
            <person name="Schein J.E."/>
            <person name="Speed T.P."/>
            <person name="Thompson K."/>
            <person name="VandeBerg J.L."/>
            <person name="Wade C.M."/>
            <person name="Walker J.A."/>
            <person name="Waters P.D."/>
            <person name="Webber C."/>
            <person name="Weidman J.R."/>
            <person name="Xie X."/>
            <person name="Zody M.C."/>
            <person name="Baldwin J."/>
            <person name="Abdouelleil A."/>
            <person name="Abdulkadir J."/>
            <person name="Abebe A."/>
            <person name="Abera B."/>
            <person name="Abreu J."/>
            <person name="Acer S.C."/>
            <person name="Aftuck L."/>
            <person name="Alexander A."/>
            <person name="An P."/>
            <person name="Anderson E."/>
            <person name="Anderson S."/>
            <person name="Arachi H."/>
            <person name="Azer M."/>
            <person name="Bachantsang P."/>
            <person name="Barry A."/>
            <person name="Bayul T."/>
            <person name="Berlin A."/>
            <person name="Bessette D."/>
            <person name="Bloom T."/>
            <person name="Bloom T."/>
            <person name="Boguslavskiy L."/>
            <person name="Bonnet C."/>
            <person name="Boukhgalter B."/>
            <person name="Bourzgui I."/>
            <person name="Brown A."/>
            <person name="Cahill P."/>
            <person name="Channer S."/>
            <person name="Cheshatsang Y."/>
            <person name="Chuda L."/>
            <person name="Citroen M."/>
            <person name="Collymore A."/>
            <person name="Cooke P."/>
            <person name="Costello M."/>
            <person name="D'Aco K."/>
            <person name="Daza R."/>
            <person name="De Haan G."/>
            <person name="DeGray S."/>
            <person name="DeMaso C."/>
            <person name="Dhargay N."/>
            <person name="Dooley K."/>
            <person name="Dooley E."/>
            <person name="Doricent M."/>
            <person name="Dorje P."/>
            <person name="Dorjee K."/>
            <person name="Dupes A."/>
            <person name="Elong R."/>
            <person name="Falk J."/>
            <person name="Farina A."/>
            <person name="Faro S."/>
            <person name="Ferguson D."/>
            <person name="Fisher S."/>
            <person name="Foley C.D."/>
            <person name="Franke A."/>
            <person name="Friedrich D."/>
            <person name="Gadbois L."/>
            <person name="Gearin G."/>
            <person name="Gearin C.R."/>
            <person name="Giannoukos G."/>
            <person name="Goode T."/>
            <person name="Graham J."/>
            <person name="Grandbois E."/>
            <person name="Grewal S."/>
            <person name="Gyaltsen K."/>
            <person name="Hafez N."/>
            <person name="Hagos B."/>
            <person name="Hall J."/>
            <person name="Henson C."/>
            <person name="Hollinger A."/>
            <person name="Honan T."/>
            <person name="Huard M.D."/>
            <person name="Hughes L."/>
            <person name="Hurhula B."/>
            <person name="Husby M.E."/>
            <person name="Kamat A."/>
            <person name="Kanga B."/>
            <person name="Kashin S."/>
            <person name="Khazanovich D."/>
            <person name="Kisner P."/>
            <person name="Lance K."/>
            <person name="Lara M."/>
            <person name="Lee W."/>
            <person name="Lennon N."/>
            <person name="Letendre F."/>
            <person name="LeVine R."/>
            <person name="Lipovsky A."/>
            <person name="Liu X."/>
            <person name="Liu J."/>
            <person name="Liu S."/>
            <person name="Lokyitsang T."/>
            <person name="Lokyitsang Y."/>
            <person name="Lubonja R."/>
            <person name="Lui A."/>
            <person name="MacDonald P."/>
            <person name="Magnisalis V."/>
            <person name="Maru K."/>
            <person name="Matthews C."/>
            <person name="McCusker W."/>
            <person name="McDonough S."/>
            <person name="Mehta T."/>
            <person name="Meldrim J."/>
            <person name="Meneus L."/>
            <person name="Mihai O."/>
            <person name="Mihalev A."/>
            <person name="Mihova T."/>
            <person name="Mittelman R."/>
            <person name="Mlenga V."/>
            <person name="Montmayeur A."/>
            <person name="Mulrain L."/>
            <person name="Navidi A."/>
            <person name="Naylor J."/>
            <person name="Negash T."/>
            <person name="Nguyen T."/>
            <person name="Nguyen N."/>
            <person name="Nicol R."/>
            <person name="Norbu C."/>
            <person name="Norbu N."/>
            <person name="Novod N."/>
            <person name="O'Neill B."/>
            <person name="Osman S."/>
            <person name="Markiewicz E."/>
            <person name="Oyono O.L."/>
            <person name="Patti C."/>
            <person name="Phunkhang P."/>
            <person name="Pierre F."/>
            <person name="Priest M."/>
            <person name="Raghuraman S."/>
            <person name="Rege F."/>
            <person name="Reyes R."/>
            <person name="Rise C."/>
            <person name="Rogov P."/>
            <person name="Ross K."/>
            <person name="Ryan E."/>
            <person name="Settipalli S."/>
            <person name="Shea T."/>
            <person name="Sherpa N."/>
            <person name="Shi L."/>
            <person name="Shih D."/>
            <person name="Sparrow T."/>
            <person name="Spaulding J."/>
            <person name="Stalker J."/>
            <person name="Stange-Thomann N."/>
            <person name="Stavropoulos S."/>
            <person name="Stone C."/>
            <person name="Strader C."/>
            <person name="Tesfaye S."/>
            <person name="Thomson T."/>
            <person name="Thoulutsang Y."/>
            <person name="Thoulutsang D."/>
            <person name="Topham K."/>
            <person name="Topping I."/>
            <person name="Tsamla T."/>
            <person name="Vassiliev H."/>
            <person name="Vo A."/>
            <person name="Wangchuk T."/>
            <person name="Wangdi T."/>
            <person name="Weiand M."/>
            <person name="Wilkinson J."/>
            <person name="Wilson A."/>
            <person name="Yadav S."/>
            <person name="Young G."/>
            <person name="Yu Q."/>
            <person name="Zembek L."/>
            <person name="Zhong D."/>
            <person name="Zimmer A."/>
            <person name="Zwirko Z."/>
            <person name="Jaffe D.B."/>
            <person name="Alvarez P."/>
            <person name="Brockman W."/>
            <person name="Butler J."/>
            <person name="Chin C."/>
            <person name="Gnerre S."/>
            <person name="MacCallum I."/>
            <person name="Graves J.A."/>
            <person name="Ponting C.P."/>
            <person name="Breen M."/>
            <person name="Samollow P.B."/>
            <person name="Lander E.S."/>
            <person name="Lindblad-Toh K."/>
        </authorList>
    </citation>
    <scope>NUCLEOTIDE SEQUENCE [LARGE SCALE GENOMIC DNA]</scope>
</reference>
<dbReference type="Bgee" id="ENSMODG00000007207">
    <property type="expression patterns" value="Expressed in heart and 21 other cell types or tissues"/>
</dbReference>
<reference evidence="10" key="2">
    <citation type="submission" date="2025-08" db="UniProtKB">
        <authorList>
            <consortium name="Ensembl"/>
        </authorList>
    </citation>
    <scope>IDENTIFICATION</scope>
</reference>
<feature type="transmembrane region" description="Helical" evidence="9">
    <location>
        <begin position="115"/>
        <end position="132"/>
    </location>
</feature>
<dbReference type="HOGENOM" id="CLU_142333_0_0_1"/>
<dbReference type="PANTHER" id="PTHR14275">
    <property type="entry name" value="PROMETHIN"/>
    <property type="match status" value="1"/>
</dbReference>
<keyword evidence="5 9" id="KW-0812">Transmembrane</keyword>
<dbReference type="InParanoid" id="F6WTF0"/>
<dbReference type="KEGG" id="mdo:100026512"/>
<dbReference type="InterPro" id="IPR029709">
    <property type="entry name" value="LDAF1"/>
</dbReference>
<keyword evidence="4" id="KW-0551">Lipid droplet</keyword>
<dbReference type="GeneTree" id="ENSGT00390000006420"/>
<dbReference type="AlphaFoldDB" id="F6WTF0"/>
<organism evidence="10 11">
    <name type="scientific">Monodelphis domestica</name>
    <name type="common">Gray short-tailed opossum</name>
    <dbReference type="NCBI Taxonomy" id="13616"/>
    <lineage>
        <taxon>Eukaryota</taxon>
        <taxon>Metazoa</taxon>
        <taxon>Chordata</taxon>
        <taxon>Craniata</taxon>
        <taxon>Vertebrata</taxon>
        <taxon>Euteleostomi</taxon>
        <taxon>Mammalia</taxon>
        <taxon>Metatheria</taxon>
        <taxon>Didelphimorphia</taxon>
        <taxon>Didelphidae</taxon>
        <taxon>Monodelphis</taxon>
    </lineage>
</organism>
<accession>F6WTF0</accession>
<reference evidence="10" key="3">
    <citation type="submission" date="2025-09" db="UniProtKB">
        <authorList>
            <consortium name="Ensembl"/>
        </authorList>
    </citation>
    <scope>IDENTIFICATION</scope>
</reference>
<evidence type="ECO:0000256" key="1">
    <source>
        <dbReference type="ARBA" id="ARBA00004477"/>
    </source>
</evidence>
<dbReference type="CTD" id="57146"/>
<evidence type="ECO:0000256" key="9">
    <source>
        <dbReference type="SAM" id="Phobius"/>
    </source>
</evidence>
<dbReference type="OMA" id="VNYWFPP"/>
<dbReference type="Ensembl" id="ENSMODT00000009109.2">
    <property type="protein sequence ID" value="ENSMODP00000008933.2"/>
    <property type="gene ID" value="ENSMODG00000007207.2"/>
</dbReference>
<dbReference type="RefSeq" id="XP_016279359.1">
    <property type="nucleotide sequence ID" value="XM_016423873.2"/>
</dbReference>
<evidence type="ECO:0000256" key="8">
    <source>
        <dbReference type="ARBA" id="ARBA00023136"/>
    </source>
</evidence>
<evidence type="ECO:0000256" key="4">
    <source>
        <dbReference type="ARBA" id="ARBA00022677"/>
    </source>
</evidence>
<evidence type="ECO:0000313" key="11">
    <source>
        <dbReference type="Proteomes" id="UP000002280"/>
    </source>
</evidence>
<evidence type="ECO:0000256" key="6">
    <source>
        <dbReference type="ARBA" id="ARBA00022824"/>
    </source>
</evidence>
<keyword evidence="11" id="KW-1185">Reference proteome</keyword>
<sequence>MVKMETPSTSRDFQELQKKLASLIDSIQSNSKVIAFMNSAIGQYLDKHPFVALTLLMFLMVSAIPVGFFLLLVVLMSLAACVGVILVEGVVISIGGLTLLCVLCGLGFVSLAMSGTLSVCYVVLSSLTNYWFSFSSPKHQQILGNKCPMTVQYPDSTRHD</sequence>
<gene>
    <name evidence="10" type="primary">LDAF1</name>
</gene>
<evidence type="ECO:0000256" key="7">
    <source>
        <dbReference type="ARBA" id="ARBA00022989"/>
    </source>
</evidence>
<evidence type="ECO:0000256" key="5">
    <source>
        <dbReference type="ARBA" id="ARBA00022692"/>
    </source>
</evidence>
<dbReference type="FunCoup" id="F6WTF0">
    <property type="interactions" value="56"/>
</dbReference>
<comment type="subcellular location">
    <subcellularLocation>
        <location evidence="1">Endoplasmic reticulum membrane</location>
        <topology evidence="1">Multi-pass membrane protein</topology>
    </subcellularLocation>
    <subcellularLocation>
        <location evidence="2">Lipid droplet</location>
    </subcellularLocation>
</comment>
<evidence type="ECO:0000313" key="10">
    <source>
        <dbReference type="Ensembl" id="ENSMODP00000008933.2"/>
    </source>
</evidence>
<feature type="transmembrane region" description="Helical" evidence="9">
    <location>
        <begin position="82"/>
        <end position="109"/>
    </location>
</feature>
<dbReference type="GO" id="GO:0005811">
    <property type="term" value="C:lipid droplet"/>
    <property type="evidence" value="ECO:0007669"/>
    <property type="project" value="UniProtKB-SubCell"/>
</dbReference>
<keyword evidence="6" id="KW-0256">Endoplasmic reticulum</keyword>
<dbReference type="Proteomes" id="UP000002280">
    <property type="component" value="Chromosome 6"/>
</dbReference>
<evidence type="ECO:0000256" key="3">
    <source>
        <dbReference type="ARBA" id="ARBA00007618"/>
    </source>
</evidence>
<dbReference type="Pfam" id="PF16015">
    <property type="entry name" value="Promethin"/>
    <property type="match status" value="1"/>
</dbReference>
<comment type="similarity">
    <text evidence="3">Belongs to the LDAF1 family.</text>
</comment>
<keyword evidence="7 9" id="KW-1133">Transmembrane helix</keyword>
<feature type="transmembrane region" description="Helical" evidence="9">
    <location>
        <begin position="50"/>
        <end position="75"/>
    </location>
</feature>
<proteinExistence type="inferred from homology"/>
<dbReference type="STRING" id="13616.ENSMODP00000008933"/>
<dbReference type="GO" id="GO:0140042">
    <property type="term" value="P:lipid droplet formation"/>
    <property type="evidence" value="ECO:0007669"/>
    <property type="project" value="Ensembl"/>
</dbReference>
<dbReference type="eggNOG" id="ENOG502S3TB">
    <property type="taxonomic scope" value="Eukaryota"/>
</dbReference>